<dbReference type="EMBL" id="MVBK01000043">
    <property type="protein sequence ID" value="OOG24905.1"/>
    <property type="molecule type" value="Genomic_DNA"/>
</dbReference>
<feature type="domain" description="Mur ligase central" evidence="5">
    <location>
        <begin position="38"/>
        <end position="223"/>
    </location>
</feature>
<evidence type="ECO:0000259" key="5">
    <source>
        <dbReference type="Pfam" id="PF08245"/>
    </source>
</evidence>
<evidence type="ECO:0000256" key="2">
    <source>
        <dbReference type="ARBA" id="ARBA00022741"/>
    </source>
</evidence>
<name>A0A1V3NIM9_9GAMM</name>
<dbReference type="SUPFAM" id="SSF53623">
    <property type="entry name" value="MurD-like peptide ligases, catalytic domain"/>
    <property type="match status" value="1"/>
</dbReference>
<comment type="caution">
    <text evidence="6">The sequence shown here is derived from an EMBL/GenBank/DDBJ whole genome shotgun (WGS) entry which is preliminary data.</text>
</comment>
<dbReference type="InterPro" id="IPR036565">
    <property type="entry name" value="Mur-like_cat_sf"/>
</dbReference>
<evidence type="ECO:0000256" key="3">
    <source>
        <dbReference type="ARBA" id="ARBA00022840"/>
    </source>
</evidence>
<evidence type="ECO:0000259" key="4">
    <source>
        <dbReference type="Pfam" id="PF02875"/>
    </source>
</evidence>
<gene>
    <name evidence="6" type="ORF">B1C78_07785</name>
</gene>
<dbReference type="CDD" id="cd00462">
    <property type="entry name" value="PTH"/>
    <property type="match status" value="1"/>
</dbReference>
<keyword evidence="2" id="KW-0547">Nucleotide-binding</keyword>
<dbReference type="InterPro" id="IPR001328">
    <property type="entry name" value="Pept_tRNA_hydro"/>
</dbReference>
<dbReference type="Pfam" id="PF08245">
    <property type="entry name" value="Mur_ligase_M"/>
    <property type="match status" value="1"/>
</dbReference>
<keyword evidence="7" id="KW-1185">Reference proteome</keyword>
<keyword evidence="1" id="KW-0436">Ligase</keyword>
<dbReference type="NCBIfam" id="TIGR00447">
    <property type="entry name" value="pth"/>
    <property type="match status" value="1"/>
</dbReference>
<dbReference type="Gene3D" id="3.40.1190.10">
    <property type="entry name" value="Mur-like, catalytic domain"/>
    <property type="match status" value="1"/>
</dbReference>
<dbReference type="PANTHER" id="PTHR43024">
    <property type="entry name" value="UDP-N-ACETYLMURAMOYL-TRIPEPTIDE--D-ALANYL-D-ALANINE LIGASE"/>
    <property type="match status" value="1"/>
</dbReference>
<dbReference type="AlphaFoldDB" id="A0A1V3NIM9"/>
<dbReference type="Pfam" id="PF02875">
    <property type="entry name" value="Mur_ligase_C"/>
    <property type="match status" value="1"/>
</dbReference>
<keyword evidence="6" id="KW-0378">Hydrolase</keyword>
<dbReference type="GO" id="GO:0016881">
    <property type="term" value="F:acid-amino acid ligase activity"/>
    <property type="evidence" value="ECO:0007669"/>
    <property type="project" value="InterPro"/>
</dbReference>
<dbReference type="InterPro" id="IPR004101">
    <property type="entry name" value="Mur_ligase_C"/>
</dbReference>
<reference evidence="6 7" key="1">
    <citation type="submission" date="2017-02" db="EMBL/GenBank/DDBJ databases">
        <title>Genomic diversity within the haloalkaliphilic genus Thioalkalivibrio.</title>
        <authorList>
            <person name="Ahn A.-C."/>
            <person name="Meier-Kolthoff J."/>
            <person name="Overmars L."/>
            <person name="Richter M."/>
            <person name="Woyke T."/>
            <person name="Sorokin D.Y."/>
            <person name="Muyzer G."/>
        </authorList>
    </citation>
    <scope>NUCLEOTIDE SEQUENCE [LARGE SCALE GENOMIC DNA]</scope>
    <source>
        <strain evidence="6 7">ALJD</strain>
    </source>
</reference>
<protein>
    <submittedName>
        <fullName evidence="6">Aminoacyl-tRNA hydrolase</fullName>
    </submittedName>
</protein>
<evidence type="ECO:0000313" key="7">
    <source>
        <dbReference type="Proteomes" id="UP000189462"/>
    </source>
</evidence>
<proteinExistence type="predicted"/>
<dbReference type="InterPro" id="IPR036416">
    <property type="entry name" value="Pept_tRNA_hydro_sf"/>
</dbReference>
<feature type="domain" description="Mur ligase C-terminal" evidence="4">
    <location>
        <begin position="247"/>
        <end position="369"/>
    </location>
</feature>
<dbReference type="SUPFAM" id="SSF53244">
    <property type="entry name" value="MurD-like peptide ligases, peptide-binding domain"/>
    <property type="match status" value="1"/>
</dbReference>
<dbReference type="InterPro" id="IPR036615">
    <property type="entry name" value="Mur_ligase_C_dom_sf"/>
</dbReference>
<keyword evidence="3" id="KW-0067">ATP-binding</keyword>
<dbReference type="GO" id="GO:0005524">
    <property type="term" value="F:ATP binding"/>
    <property type="evidence" value="ECO:0007669"/>
    <property type="project" value="UniProtKB-KW"/>
</dbReference>
<dbReference type="SUPFAM" id="SSF53178">
    <property type="entry name" value="Peptidyl-tRNA hydrolase-like"/>
    <property type="match status" value="1"/>
</dbReference>
<dbReference type="Gene3D" id="3.90.190.20">
    <property type="entry name" value="Mur ligase, C-terminal domain"/>
    <property type="match status" value="1"/>
</dbReference>
<dbReference type="Pfam" id="PF01195">
    <property type="entry name" value="Pept_tRNA_hydro"/>
    <property type="match status" value="1"/>
</dbReference>
<dbReference type="STRING" id="108003.B1C78_07785"/>
<organism evidence="6 7">
    <name type="scientific">Thioalkalivibrio denitrificans</name>
    <dbReference type="NCBI Taxonomy" id="108003"/>
    <lineage>
        <taxon>Bacteria</taxon>
        <taxon>Pseudomonadati</taxon>
        <taxon>Pseudomonadota</taxon>
        <taxon>Gammaproteobacteria</taxon>
        <taxon>Chromatiales</taxon>
        <taxon>Ectothiorhodospiraceae</taxon>
        <taxon>Thioalkalivibrio</taxon>
    </lineage>
</organism>
<dbReference type="InterPro" id="IPR051046">
    <property type="entry name" value="MurCDEF_CellWall_CoF430Synth"/>
</dbReference>
<dbReference type="Gene3D" id="3.40.50.1470">
    <property type="entry name" value="Peptidyl-tRNA hydrolase"/>
    <property type="match status" value="1"/>
</dbReference>
<sequence>MRNHPAYQAVLWKVRIIFVYARAWVHRLTLHHTEFIGITGSAAKTLTKDLTDLLLSSVHQVSGTRESQNVPIAVARTVLNAHRSDQYCIVEIGAYKPNAFDQPLRLINPTIGAVTIIGKDHYRAFKCIEAIAEEKGKLISALPKNGFAVLNIDDPHVKKMAAKCRCPIIWVGRSKDATIRLLGAHSCWPDTLMLRVEHDGHEYQIHTQLHGTHLALPILTALGISLAAGVPLDQAIPMLRRATPTEGRMEIVTSQDGVVFLRDDKKAPAWSLEHPLEFLRQADSSRKVAIIGTISDFNTKDGPAYRRFAREIREYADLVVFVGPNAHRALRARTGEDDDSLQGFSSTREAADYLRDELKVGDLVLVKGSNRADHLVRLIMDRDRAVQCWRHDCRLDIFCTACDKAYQATRVERGSPSDPTSHSDKQMIAPSHALQFESAPVDPPLVIIGLGNPDSRYDDTPHNIGHKALDVIAASQVGAWNETEYGWVYQAQLDGFPVHLFKPAANMNVTGPKILKYLETVGGDAASCLIIHDDMDLPMGKVRFKRDGGDAGHRGVRSVISALGTDRFARIRIGIRRSGDAAKARQRVLEKFTLDEVANLTDTLATAVALVGKHVREAAER</sequence>
<dbReference type="GO" id="GO:0004045">
    <property type="term" value="F:peptidyl-tRNA hydrolase activity"/>
    <property type="evidence" value="ECO:0007669"/>
    <property type="project" value="InterPro"/>
</dbReference>
<dbReference type="Proteomes" id="UP000189462">
    <property type="component" value="Unassembled WGS sequence"/>
</dbReference>
<dbReference type="InterPro" id="IPR013221">
    <property type="entry name" value="Mur_ligase_cen"/>
</dbReference>
<dbReference type="PANTHER" id="PTHR43024:SF1">
    <property type="entry name" value="UDP-N-ACETYLMURAMOYL-TRIPEPTIDE--D-ALANYL-D-ALANINE LIGASE"/>
    <property type="match status" value="1"/>
</dbReference>
<evidence type="ECO:0000313" key="6">
    <source>
        <dbReference type="EMBL" id="OOG24905.1"/>
    </source>
</evidence>
<evidence type="ECO:0000256" key="1">
    <source>
        <dbReference type="ARBA" id="ARBA00022598"/>
    </source>
</evidence>
<accession>A0A1V3NIM9</accession>